<dbReference type="AlphaFoldDB" id="A0A2T4Z4S6"/>
<dbReference type="InterPro" id="IPR038008">
    <property type="entry name" value="Jag_KH"/>
</dbReference>
<dbReference type="PROSITE" id="PS51061">
    <property type="entry name" value="R3H"/>
    <property type="match status" value="1"/>
</dbReference>
<keyword evidence="9" id="KW-1185">Reference proteome</keyword>
<dbReference type="NCBIfam" id="NF041568">
    <property type="entry name" value="Jag_EloR"/>
    <property type="match status" value="1"/>
</dbReference>
<dbReference type="EMBL" id="PZZP01000002">
    <property type="protein sequence ID" value="PTM56904.1"/>
    <property type="molecule type" value="Genomic_DNA"/>
</dbReference>
<proteinExistence type="inferred from homology"/>
<dbReference type="InterPro" id="IPR015946">
    <property type="entry name" value="KH_dom-like_a/b"/>
</dbReference>
<dbReference type="Gene3D" id="3.30.1370.50">
    <property type="entry name" value="R3H-like domain"/>
    <property type="match status" value="1"/>
</dbReference>
<evidence type="ECO:0000256" key="3">
    <source>
        <dbReference type="ARBA" id="ARBA00022960"/>
    </source>
</evidence>
<dbReference type="Pfam" id="PF14804">
    <property type="entry name" value="Jag_N"/>
    <property type="match status" value="1"/>
</dbReference>
<dbReference type="SMART" id="SM00393">
    <property type="entry name" value="R3H"/>
    <property type="match status" value="1"/>
</dbReference>
<comment type="similarity">
    <text evidence="6">Belongs to the KhpB RNA-binding protein family.</text>
</comment>
<dbReference type="HAMAP" id="MF_00867">
    <property type="entry name" value="KhpB"/>
    <property type="match status" value="1"/>
</dbReference>
<dbReference type="CDD" id="cd02644">
    <property type="entry name" value="R3H_jag"/>
    <property type="match status" value="1"/>
</dbReference>
<dbReference type="InterPro" id="IPR034079">
    <property type="entry name" value="R3H_KhpB"/>
</dbReference>
<dbReference type="PANTHER" id="PTHR35800">
    <property type="entry name" value="PROTEIN JAG"/>
    <property type="match status" value="1"/>
</dbReference>
<dbReference type="SUPFAM" id="SSF82708">
    <property type="entry name" value="R3H domain"/>
    <property type="match status" value="1"/>
</dbReference>
<evidence type="ECO:0000259" key="7">
    <source>
        <dbReference type="PROSITE" id="PS51061"/>
    </source>
</evidence>
<dbReference type="GO" id="GO:0003723">
    <property type="term" value="F:RNA binding"/>
    <property type="evidence" value="ECO:0007669"/>
    <property type="project" value="UniProtKB-UniRule"/>
</dbReference>
<dbReference type="InterPro" id="IPR036867">
    <property type="entry name" value="R3H_dom_sf"/>
</dbReference>
<evidence type="ECO:0000313" key="9">
    <source>
        <dbReference type="Proteomes" id="UP000241639"/>
    </source>
</evidence>
<dbReference type="Proteomes" id="UP000241639">
    <property type="component" value="Unassembled WGS sequence"/>
</dbReference>
<keyword evidence="1 6" id="KW-0963">Cytoplasm</keyword>
<organism evidence="8 9">
    <name type="scientific">Desmospora activa DSM 45169</name>
    <dbReference type="NCBI Taxonomy" id="1121389"/>
    <lineage>
        <taxon>Bacteria</taxon>
        <taxon>Bacillati</taxon>
        <taxon>Bacillota</taxon>
        <taxon>Bacilli</taxon>
        <taxon>Bacillales</taxon>
        <taxon>Thermoactinomycetaceae</taxon>
        <taxon>Desmospora</taxon>
    </lineage>
</organism>
<dbReference type="InterPro" id="IPR032782">
    <property type="entry name" value="KhpB_N"/>
</dbReference>
<dbReference type="PANTHER" id="PTHR35800:SF1">
    <property type="entry name" value="RNA-BINDING PROTEIN KHPB"/>
    <property type="match status" value="1"/>
</dbReference>
<sequence length="211" mass="23612">MKKITVTGKTVELAVEEALRQLDVDRDHTKVKVLEEPSSGFLGLIGARDAKVEVERLPLPSEEAERFLAAVLATMGLDEVQLEAKDEGEHICIDVSGKELGLLIGRRGQTLDALQYLVNIAANRAAKPYTRFVLDAEGYRQRRRDTLVELADRIAKQVKRTQKPVTLEPMNPMERKVIHTCIQQNEGVTTTSEGNEPYRRVVISPIPTTDR</sequence>
<keyword evidence="5 6" id="KW-0961">Cell wall biogenesis/degradation</keyword>
<dbReference type="GO" id="GO:0005737">
    <property type="term" value="C:cytoplasm"/>
    <property type="evidence" value="ECO:0007669"/>
    <property type="project" value="UniProtKB-SubCell"/>
</dbReference>
<dbReference type="CDD" id="cd02414">
    <property type="entry name" value="KH-II_Jag"/>
    <property type="match status" value="1"/>
</dbReference>
<evidence type="ECO:0000256" key="5">
    <source>
        <dbReference type="ARBA" id="ARBA00023316"/>
    </source>
</evidence>
<comment type="function">
    <text evidence="6">A probable RNA chaperone. Forms a complex with KhpA which binds to cellular RNA and controls its expression. Plays a role in peptidoglycan (PG) homeostasis and cell length regulation.</text>
</comment>
<gene>
    <name evidence="6" type="primary">khpB</name>
    <name evidence="6" type="synonym">eloR</name>
    <name evidence="8" type="ORF">C8J48_3232</name>
</gene>
<evidence type="ECO:0000313" key="8">
    <source>
        <dbReference type="EMBL" id="PTM56904.1"/>
    </source>
</evidence>
<dbReference type="Gene3D" id="3.30.300.20">
    <property type="match status" value="1"/>
</dbReference>
<evidence type="ECO:0000256" key="4">
    <source>
        <dbReference type="ARBA" id="ARBA00023186"/>
    </source>
</evidence>
<dbReference type="InterPro" id="IPR038247">
    <property type="entry name" value="Jag_N_dom_sf"/>
</dbReference>
<feature type="domain" description="R3H" evidence="7">
    <location>
        <begin position="141"/>
        <end position="207"/>
    </location>
</feature>
<comment type="subunit">
    <text evidence="6">Forms a complex with KhpA.</text>
</comment>
<keyword evidence="3 6" id="KW-0133">Cell shape</keyword>
<dbReference type="SMART" id="SM01245">
    <property type="entry name" value="Jag_N"/>
    <property type="match status" value="1"/>
</dbReference>
<comment type="subcellular location">
    <subcellularLocation>
        <location evidence="6">Cytoplasm</location>
    </subcellularLocation>
</comment>
<feature type="region of interest" description="Jag_N domain" evidence="6">
    <location>
        <begin position="5"/>
        <end position="55"/>
    </location>
</feature>
<dbReference type="RefSeq" id="WP_107728190.1">
    <property type="nucleotide sequence ID" value="NZ_PZZP01000002.1"/>
</dbReference>
<dbReference type="OrthoDB" id="9794483at2"/>
<dbReference type="GO" id="GO:0008360">
    <property type="term" value="P:regulation of cell shape"/>
    <property type="evidence" value="ECO:0007669"/>
    <property type="project" value="UniProtKB-KW"/>
</dbReference>
<name>A0A2T4Z4S6_9BACL</name>
<dbReference type="Gene3D" id="3.30.30.80">
    <property type="entry name" value="probable RNA-binding protein from clostridium symbiosum atcc 14940"/>
    <property type="match status" value="1"/>
</dbReference>
<dbReference type="Pfam" id="PF01424">
    <property type="entry name" value="R3H"/>
    <property type="match status" value="1"/>
</dbReference>
<accession>A0A2T4Z4S6</accession>
<protein>
    <recommendedName>
        <fullName evidence="6">RNA-binding protein KhpB</fullName>
    </recommendedName>
    <alternativeName>
        <fullName evidence="6">RNA-binding protein EloR</fullName>
    </alternativeName>
</protein>
<dbReference type="Pfam" id="PF13083">
    <property type="entry name" value="KH_KhpA-B"/>
    <property type="match status" value="1"/>
</dbReference>
<dbReference type="GO" id="GO:0071555">
    <property type="term" value="P:cell wall organization"/>
    <property type="evidence" value="ECO:0007669"/>
    <property type="project" value="UniProtKB-KW"/>
</dbReference>
<evidence type="ECO:0000256" key="1">
    <source>
        <dbReference type="ARBA" id="ARBA00022490"/>
    </source>
</evidence>
<reference evidence="8 9" key="1">
    <citation type="submission" date="2018-04" db="EMBL/GenBank/DDBJ databases">
        <title>Genomic Encyclopedia of Archaeal and Bacterial Type Strains, Phase II (KMG-II): from individual species to whole genera.</title>
        <authorList>
            <person name="Goeker M."/>
        </authorList>
    </citation>
    <scope>NUCLEOTIDE SEQUENCE [LARGE SCALE GENOMIC DNA]</scope>
    <source>
        <strain evidence="8 9">DSM 45169</strain>
    </source>
</reference>
<keyword evidence="4 6" id="KW-0143">Chaperone</keyword>
<dbReference type="InterPro" id="IPR001374">
    <property type="entry name" value="R3H_dom"/>
</dbReference>
<comment type="caution">
    <text evidence="8">The sequence shown here is derived from an EMBL/GenBank/DDBJ whole genome shotgun (WGS) entry which is preliminary data.</text>
</comment>
<keyword evidence="2 6" id="KW-0694">RNA-binding</keyword>
<evidence type="ECO:0000256" key="2">
    <source>
        <dbReference type="ARBA" id="ARBA00022884"/>
    </source>
</evidence>
<dbReference type="GO" id="GO:0009252">
    <property type="term" value="P:peptidoglycan biosynthetic process"/>
    <property type="evidence" value="ECO:0007669"/>
    <property type="project" value="UniProtKB-UniRule"/>
</dbReference>
<dbReference type="InterPro" id="IPR039247">
    <property type="entry name" value="KhpB"/>
</dbReference>
<evidence type="ECO:0000256" key="6">
    <source>
        <dbReference type="HAMAP-Rule" id="MF_00867"/>
    </source>
</evidence>
<comment type="domain">
    <text evidence="6">Has an N-terminal Jag-N domain and 2 RNA-binding domains (KH and R3H).</text>
</comment>